<organism evidence="3 4">
    <name type="scientific">Actinomadura namibiensis</name>
    <dbReference type="NCBI Taxonomy" id="182080"/>
    <lineage>
        <taxon>Bacteria</taxon>
        <taxon>Bacillati</taxon>
        <taxon>Actinomycetota</taxon>
        <taxon>Actinomycetes</taxon>
        <taxon>Streptosporangiales</taxon>
        <taxon>Thermomonosporaceae</taxon>
        <taxon>Actinomadura</taxon>
    </lineage>
</organism>
<evidence type="ECO:0000313" key="4">
    <source>
        <dbReference type="Proteomes" id="UP000572680"/>
    </source>
</evidence>
<feature type="compositionally biased region" description="Basic residues" evidence="1">
    <location>
        <begin position="1"/>
        <end position="10"/>
    </location>
</feature>
<evidence type="ECO:0000256" key="2">
    <source>
        <dbReference type="SAM" id="Phobius"/>
    </source>
</evidence>
<keyword evidence="4" id="KW-1185">Reference proteome</keyword>
<name>A0A7W3QLF9_ACTNM</name>
<keyword evidence="2" id="KW-0472">Membrane</keyword>
<feature type="region of interest" description="Disordered" evidence="1">
    <location>
        <begin position="1"/>
        <end position="29"/>
    </location>
</feature>
<feature type="transmembrane region" description="Helical" evidence="2">
    <location>
        <begin position="110"/>
        <end position="130"/>
    </location>
</feature>
<dbReference type="AlphaFoldDB" id="A0A7W3QLF9"/>
<evidence type="ECO:0000256" key="1">
    <source>
        <dbReference type="SAM" id="MobiDB-lite"/>
    </source>
</evidence>
<feature type="transmembrane region" description="Helical" evidence="2">
    <location>
        <begin position="52"/>
        <end position="72"/>
    </location>
</feature>
<dbReference type="RefSeq" id="WP_182843821.1">
    <property type="nucleotide sequence ID" value="NZ_BAAALP010000070.1"/>
</dbReference>
<sequence>MAVHLRRRHRDPADTRVAPVAGADRAPAERTVVAPARPARRWRHRPNPVSRLLLGLGWAAALILLLGMLLTLSGANPGNALVDATLDAGAWLATPFHDLFTRPNPDHQLYLNWGIAAAVYYLLGRALSWLTRF</sequence>
<keyword evidence="2" id="KW-1133">Transmembrane helix</keyword>
<reference evidence="3 4" key="1">
    <citation type="submission" date="2020-08" db="EMBL/GenBank/DDBJ databases">
        <title>Genomic Encyclopedia of Type Strains, Phase IV (KMG-IV): sequencing the most valuable type-strain genomes for metagenomic binning, comparative biology and taxonomic classification.</title>
        <authorList>
            <person name="Goeker M."/>
        </authorList>
    </citation>
    <scope>NUCLEOTIDE SEQUENCE [LARGE SCALE GENOMIC DNA]</scope>
    <source>
        <strain evidence="3 4">DSM 44197</strain>
    </source>
</reference>
<accession>A0A7W3QLF9</accession>
<gene>
    <name evidence="3" type="ORF">HNR61_003140</name>
</gene>
<comment type="caution">
    <text evidence="3">The sequence shown here is derived from an EMBL/GenBank/DDBJ whole genome shotgun (WGS) entry which is preliminary data.</text>
</comment>
<evidence type="ECO:0000313" key="3">
    <source>
        <dbReference type="EMBL" id="MBA8951509.1"/>
    </source>
</evidence>
<dbReference type="Proteomes" id="UP000572680">
    <property type="component" value="Unassembled WGS sequence"/>
</dbReference>
<protein>
    <submittedName>
        <fullName evidence="3">Uncharacterized protein</fullName>
    </submittedName>
</protein>
<keyword evidence="2" id="KW-0812">Transmembrane</keyword>
<proteinExistence type="predicted"/>
<dbReference type="EMBL" id="JACJIA010000003">
    <property type="protein sequence ID" value="MBA8951509.1"/>
    <property type="molecule type" value="Genomic_DNA"/>
</dbReference>